<dbReference type="InterPro" id="IPR027417">
    <property type="entry name" value="P-loop_NTPase"/>
</dbReference>
<dbReference type="Gene3D" id="3.30.1440.10">
    <property type="match status" value="1"/>
</dbReference>
<gene>
    <name evidence="5" type="ordered locus">Arcpr_0336</name>
</gene>
<accession>D2RGI1</accession>
<dbReference type="eggNOG" id="arCOG01045">
    <property type="taxonomic scope" value="Archaea"/>
</dbReference>
<dbReference type="PANTHER" id="PTHR41930">
    <property type="entry name" value="UPF0200 PROTEIN MJ1399"/>
    <property type="match status" value="1"/>
</dbReference>
<dbReference type="EMBL" id="CP001857">
    <property type="protein sequence ID" value="ADB57406.1"/>
    <property type="molecule type" value="Genomic_DNA"/>
</dbReference>
<dbReference type="HOGENOM" id="CLU_873208_0_0_2"/>
<dbReference type="Proteomes" id="UP000001901">
    <property type="component" value="Chromosome"/>
</dbReference>
<reference evidence="5 6" key="1">
    <citation type="journal article" date="2010" name="Stand. Genomic Sci.">
        <title>Complete genome sequence of Archaeoglobus profundus type strain (AV18).</title>
        <authorList>
            <person name="von Jan M."/>
            <person name="Lapidus A."/>
            <person name="Del Rio T.G."/>
            <person name="Copeland A."/>
            <person name="Tice H."/>
            <person name="Cheng J.F."/>
            <person name="Lucas S."/>
            <person name="Chen F."/>
            <person name="Nolan M."/>
            <person name="Goodwin L."/>
            <person name="Han C."/>
            <person name="Pitluck S."/>
            <person name="Liolios K."/>
            <person name="Ivanova N."/>
            <person name="Mavromatis K."/>
            <person name="Ovchinnikova G."/>
            <person name="Chertkov O."/>
            <person name="Pati A."/>
            <person name="Chen A."/>
            <person name="Palaniappan K."/>
            <person name="Land M."/>
            <person name="Hauser L."/>
            <person name="Chang Y.J."/>
            <person name="Jeffries C.D."/>
            <person name="Saunders E."/>
            <person name="Brettin T."/>
            <person name="Detter J.C."/>
            <person name="Chain P."/>
            <person name="Eichinger K."/>
            <person name="Huber H."/>
            <person name="Spring S."/>
            <person name="Rohde M."/>
            <person name="Goker M."/>
            <person name="Wirth R."/>
            <person name="Woyke T."/>
            <person name="Bristow J."/>
            <person name="Eisen J.A."/>
            <person name="Markowitz V."/>
            <person name="Hugenholtz P."/>
            <person name="Kyrpides N.C."/>
            <person name="Klenk H.P."/>
        </authorList>
    </citation>
    <scope>NUCLEOTIDE SEQUENCE [LARGE SCALE GENOMIC DNA]</scope>
    <source>
        <strain evidence="6">DSM 5631 / JCM 9629 / NBRC 100127 / Av18</strain>
    </source>
</reference>
<evidence type="ECO:0000256" key="2">
    <source>
        <dbReference type="ARBA" id="ARBA00022840"/>
    </source>
</evidence>
<evidence type="ECO:0000313" key="6">
    <source>
        <dbReference type="Proteomes" id="UP000001901"/>
    </source>
</evidence>
<sequence length="318" mass="36050">MRVIAFVGLPLSGKTTASKVAEEMGIPVVCMGDVVREEAKKRNLPLTDEVLGKIANELREKEGMDAIAKRCIPLIREKGKDVGVVVVDGIRGIAEVEAFKKAFDDFILIAVEAPLEVRFQRALKRKRSDDVKNIEELKERDRRELSWNLAKALEIADFTIENTSSLDEFREKVRDLLEQLAKKVEVEIETKVNPTEDVDKVVQAVKNLFPDADITIEGDTLRAKAWDLRKFRDLLRRQRILDTARTELLKGKSNNETTVFLNKQTAYIGKVNFTDEDAILSPIRVTFKLYGIPFGKFLDYLAPPTKAGKPIREVDRLI</sequence>
<evidence type="ECO:0000256" key="3">
    <source>
        <dbReference type="HAMAP-Rule" id="MF_01111"/>
    </source>
</evidence>
<dbReference type="HAMAP" id="MF_01112">
    <property type="entry name" value="UPF0201"/>
    <property type="match status" value="1"/>
</dbReference>
<keyword evidence="6" id="KW-1185">Reference proteome</keyword>
<proteinExistence type="inferred from homology"/>
<protein>
    <recommendedName>
        <fullName evidence="3 4">Multifunctional fusion protein</fullName>
    </recommendedName>
    <domain>
        <recommendedName>
            <fullName evidence="3">UPF0200 protein Arcpr_0336</fullName>
        </recommendedName>
    </domain>
    <domain>
        <recommendedName>
            <fullName evidence="4">UPF0201 protein Arcpr_0336</fullName>
        </recommendedName>
    </domain>
</protein>
<dbReference type="PaxDb" id="572546-Arcpr_0336"/>
<evidence type="ECO:0000313" key="5">
    <source>
        <dbReference type="EMBL" id="ADB57406.1"/>
    </source>
</evidence>
<dbReference type="AlphaFoldDB" id="D2RGI1"/>
<dbReference type="Pfam" id="PF13207">
    <property type="entry name" value="AAA_17"/>
    <property type="match status" value="1"/>
</dbReference>
<dbReference type="Pfam" id="PF01877">
    <property type="entry name" value="RNA_binding"/>
    <property type="match status" value="1"/>
</dbReference>
<comment type="similarity">
    <text evidence="4">Belongs to the UPF0201 family.</text>
</comment>
<dbReference type="HAMAP" id="MF_01111">
    <property type="entry name" value="UPF0200"/>
    <property type="match status" value="1"/>
</dbReference>
<dbReference type="SUPFAM" id="SSF52540">
    <property type="entry name" value="P-loop containing nucleoside triphosphate hydrolases"/>
    <property type="match status" value="1"/>
</dbReference>
<keyword evidence="2 3" id="KW-0067">ATP-binding</keyword>
<comment type="similarity">
    <text evidence="3">Belongs to the UPF0200 family.</text>
</comment>
<evidence type="ECO:0000256" key="1">
    <source>
        <dbReference type="ARBA" id="ARBA00022741"/>
    </source>
</evidence>
<feature type="binding site" evidence="3">
    <location>
        <begin position="8"/>
        <end position="15"/>
    </location>
    <ligand>
        <name>ATP</name>
        <dbReference type="ChEBI" id="CHEBI:30616"/>
    </ligand>
</feature>
<name>D2RGI1_ARCPA</name>
<dbReference type="InterPro" id="IPR022970">
    <property type="entry name" value="NTP_hydrolase-rel"/>
</dbReference>
<dbReference type="InterPro" id="IPR002739">
    <property type="entry name" value="PAB1135-like"/>
</dbReference>
<dbReference type="KEGG" id="apo:Arcpr_0336"/>
<evidence type="ECO:0000256" key="4">
    <source>
        <dbReference type="HAMAP-Rule" id="MF_01112"/>
    </source>
</evidence>
<dbReference type="InterPro" id="IPR022803">
    <property type="entry name" value="Ribosomal_uL5_dom_sf"/>
</dbReference>
<dbReference type="GO" id="GO:0005524">
    <property type="term" value="F:ATP binding"/>
    <property type="evidence" value="ECO:0007669"/>
    <property type="project" value="UniProtKB-UniRule"/>
</dbReference>
<dbReference type="SUPFAM" id="SSF55282">
    <property type="entry name" value="RL5-like"/>
    <property type="match status" value="1"/>
</dbReference>
<dbReference type="RefSeq" id="WP_012939742.1">
    <property type="nucleotide sequence ID" value="NC_013741.1"/>
</dbReference>
<dbReference type="PANTHER" id="PTHR41930:SF1">
    <property type="entry name" value="DEPHOSPHO-COA KINASE"/>
    <property type="match status" value="1"/>
</dbReference>
<organism evidence="5 6">
    <name type="scientific">Archaeoglobus profundus (strain DSM 5631 / JCM 9629 / NBRC 100127 / Av18)</name>
    <dbReference type="NCBI Taxonomy" id="572546"/>
    <lineage>
        <taxon>Archaea</taxon>
        <taxon>Methanobacteriati</taxon>
        <taxon>Methanobacteriota</taxon>
        <taxon>Archaeoglobi</taxon>
        <taxon>Archaeoglobales</taxon>
        <taxon>Archaeoglobaceae</taxon>
        <taxon>Archaeoglobus</taxon>
    </lineage>
</organism>
<dbReference type="GeneID" id="8738989"/>
<dbReference type="STRING" id="572546.Arcpr_0336"/>
<dbReference type="Gene3D" id="3.40.50.300">
    <property type="entry name" value="P-loop containing nucleotide triphosphate hydrolases"/>
    <property type="match status" value="1"/>
</dbReference>
<dbReference type="OrthoDB" id="85381at2157"/>
<keyword evidence="1 3" id="KW-0547">Nucleotide-binding</keyword>